<evidence type="ECO:0000256" key="5">
    <source>
        <dbReference type="ARBA" id="ARBA00023002"/>
    </source>
</evidence>
<proteinExistence type="inferred from homology"/>
<dbReference type="InterPro" id="IPR016162">
    <property type="entry name" value="Ald_DH_N"/>
</dbReference>
<dbReference type="Gene3D" id="3.40.309.10">
    <property type="entry name" value="Aldehyde Dehydrogenase, Chain A, domain 2"/>
    <property type="match status" value="1"/>
</dbReference>
<name>A0A0B8QQN9_LACLL</name>
<evidence type="ECO:0000313" key="10">
    <source>
        <dbReference type="Proteomes" id="UP000031847"/>
    </source>
</evidence>
<dbReference type="PANTHER" id="PTHR11063:SF8">
    <property type="entry name" value="DELTA-1-PYRROLINE-5-CARBOXYLATE SYNTHASE"/>
    <property type="match status" value="1"/>
</dbReference>
<gene>
    <name evidence="7" type="primary">proA</name>
    <name evidence="9" type="ORF">JCM5805K_2043</name>
</gene>
<dbReference type="UniPathway" id="UPA00098">
    <property type="reaction ID" value="UER00360"/>
</dbReference>
<organism evidence="9 10">
    <name type="scientific">Lactococcus lactis subsp. lactis</name>
    <name type="common">Streptococcus lactis</name>
    <dbReference type="NCBI Taxonomy" id="1360"/>
    <lineage>
        <taxon>Bacteria</taxon>
        <taxon>Bacillati</taxon>
        <taxon>Bacillota</taxon>
        <taxon>Bacilli</taxon>
        <taxon>Lactobacillales</taxon>
        <taxon>Streptococcaceae</taxon>
        <taxon>Lactococcus</taxon>
    </lineage>
</organism>
<comment type="pathway">
    <text evidence="1 7">Amino-acid biosynthesis; L-proline biosynthesis; L-glutamate 5-semialdehyde from L-glutamate: step 2/2.</text>
</comment>
<dbReference type="InterPro" id="IPR000965">
    <property type="entry name" value="GPR_dom"/>
</dbReference>
<accession>A0A0B8QQN9</accession>
<dbReference type="Gene3D" id="3.40.605.10">
    <property type="entry name" value="Aldehyde Dehydrogenase, Chain A, domain 1"/>
    <property type="match status" value="1"/>
</dbReference>
<protein>
    <recommendedName>
        <fullName evidence="7">Gamma-glutamyl phosphate reductase</fullName>
        <shortName evidence="7">GPR</shortName>
        <ecNumber evidence="7">1.2.1.41</ecNumber>
    </recommendedName>
    <alternativeName>
        <fullName evidence="7">Glutamate-5-semialdehyde dehydrogenase</fullName>
    </alternativeName>
    <alternativeName>
        <fullName evidence="7">Glutamyl-gamma-semialdehyde dehydrogenase</fullName>
        <shortName evidence="7">GSA dehydrogenase</shortName>
    </alternativeName>
</protein>
<reference evidence="9 10" key="1">
    <citation type="submission" date="2015-01" db="EMBL/GenBank/DDBJ databases">
        <title>Lactococcus lactis subsp.lactis JCM 5805 whole genome shotgun sequence.</title>
        <authorList>
            <person name="Fujii T."/>
            <person name="Tomita Y."/>
            <person name="Ikushima S."/>
            <person name="Fujiwara D."/>
        </authorList>
    </citation>
    <scope>NUCLEOTIDE SEQUENCE [LARGE SCALE GENOMIC DNA]</scope>
    <source>
        <strain evidence="9 10">JCM 5805</strain>
    </source>
</reference>
<dbReference type="PANTHER" id="PTHR11063">
    <property type="entry name" value="GLUTAMATE SEMIALDEHYDE DEHYDROGENASE"/>
    <property type="match status" value="1"/>
</dbReference>
<comment type="similarity">
    <text evidence="7">Belongs to the gamma-glutamyl phosphate reductase family.</text>
</comment>
<dbReference type="NCBIfam" id="TIGR00407">
    <property type="entry name" value="proA"/>
    <property type="match status" value="1"/>
</dbReference>
<keyword evidence="2 7" id="KW-0028">Amino-acid biosynthesis</keyword>
<dbReference type="InterPro" id="IPR016163">
    <property type="entry name" value="Ald_DH_C"/>
</dbReference>
<dbReference type="Proteomes" id="UP000031847">
    <property type="component" value="Unassembled WGS sequence"/>
</dbReference>
<evidence type="ECO:0000256" key="7">
    <source>
        <dbReference type="HAMAP-Rule" id="MF_00412"/>
    </source>
</evidence>
<evidence type="ECO:0000256" key="4">
    <source>
        <dbReference type="ARBA" id="ARBA00022857"/>
    </source>
</evidence>
<dbReference type="SUPFAM" id="SSF53720">
    <property type="entry name" value="ALDH-like"/>
    <property type="match status" value="1"/>
</dbReference>
<dbReference type="GO" id="GO:0055129">
    <property type="term" value="P:L-proline biosynthetic process"/>
    <property type="evidence" value="ECO:0007669"/>
    <property type="project" value="UniProtKB-UniRule"/>
</dbReference>
<feature type="domain" description="Aldehyde dehydrogenase" evidence="8">
    <location>
        <begin position="40"/>
        <end position="324"/>
    </location>
</feature>
<dbReference type="NCBIfam" id="NF001221">
    <property type="entry name" value="PRK00197.1"/>
    <property type="match status" value="1"/>
</dbReference>
<dbReference type="CDD" id="cd07079">
    <property type="entry name" value="ALDH_F18-19_ProA-GPR"/>
    <property type="match status" value="1"/>
</dbReference>
<keyword evidence="4 7" id="KW-0521">NADP</keyword>
<dbReference type="Pfam" id="PF00171">
    <property type="entry name" value="Aldedh"/>
    <property type="match status" value="2"/>
</dbReference>
<comment type="caution">
    <text evidence="9">The sequence shown here is derived from an EMBL/GenBank/DDBJ whole genome shotgun (WGS) entry which is preliminary data.</text>
</comment>
<keyword evidence="5 7" id="KW-0560">Oxidoreductase</keyword>
<dbReference type="InterPro" id="IPR015590">
    <property type="entry name" value="Aldehyde_DH_dom"/>
</dbReference>
<evidence type="ECO:0000256" key="3">
    <source>
        <dbReference type="ARBA" id="ARBA00022650"/>
    </source>
</evidence>
<dbReference type="EC" id="1.2.1.41" evidence="7"/>
<sequence length="457" mass="50163">MRSEDGLQKQSGFCDVTRRFSAIASMGQPSEAEIDTPQRKKDKTMIEELGLKVKKASKEVAKLATADKNVFLQNLADSLIENTDRIISENEKDLANALEHGISEIMVDRLRLNAQRISDMATGLRQVAELPDPIGQVLQGFTNLDGLKILQKRVPLGTVGMIFESRPNVTIDAFSLCFKTGNSVLLRGGSDAIYSNMVLVEIIKENLLSAKITDGAVELLSDTSHAEAEKMMQADKFLDVLITRGSARLINRVKEKATVPVIETGVGNCTIFVDESADLEMATKIVINAKTQRPSVCNAAESLVVHAKIADEFLPKLENEINKVHEIEFRADERPLKVLSAGIPATDDDFGTEFLDYILSVKTVDNLDEAIEHINAYSSRHSESIVTHDYFNAQKFQDEIDAAAVYVNASTRFTDGFVFGLGAEIGISTQKLHARGPMGLEALTSTKYLIDGTGQIR</sequence>
<evidence type="ECO:0000259" key="8">
    <source>
        <dbReference type="Pfam" id="PF00171"/>
    </source>
</evidence>
<dbReference type="InterPro" id="IPR012134">
    <property type="entry name" value="Glu-5-SA_DH"/>
</dbReference>
<dbReference type="GO" id="GO:0050661">
    <property type="term" value="F:NADP binding"/>
    <property type="evidence" value="ECO:0007669"/>
    <property type="project" value="InterPro"/>
</dbReference>
<evidence type="ECO:0000256" key="6">
    <source>
        <dbReference type="ARBA" id="ARBA00049024"/>
    </source>
</evidence>
<comment type="subcellular location">
    <subcellularLocation>
        <location evidence="7">Cytoplasm</location>
    </subcellularLocation>
</comment>
<dbReference type="InterPro" id="IPR020593">
    <property type="entry name" value="G-glutamylP_reductase_CS"/>
</dbReference>
<keyword evidence="3 7" id="KW-0641">Proline biosynthesis</keyword>
<evidence type="ECO:0000313" key="9">
    <source>
        <dbReference type="EMBL" id="GAM80926.1"/>
    </source>
</evidence>
<feature type="domain" description="Aldehyde dehydrogenase" evidence="8">
    <location>
        <begin position="358"/>
        <end position="420"/>
    </location>
</feature>
<dbReference type="PROSITE" id="PS01223">
    <property type="entry name" value="PROA"/>
    <property type="match status" value="1"/>
</dbReference>
<dbReference type="PIRSF" id="PIRSF000151">
    <property type="entry name" value="GPR"/>
    <property type="match status" value="1"/>
</dbReference>
<dbReference type="EMBL" id="BBSI01000033">
    <property type="protein sequence ID" value="GAM80926.1"/>
    <property type="molecule type" value="Genomic_DNA"/>
</dbReference>
<dbReference type="GO" id="GO:0005737">
    <property type="term" value="C:cytoplasm"/>
    <property type="evidence" value="ECO:0007669"/>
    <property type="project" value="UniProtKB-SubCell"/>
</dbReference>
<comment type="function">
    <text evidence="7">Catalyzes the NADPH-dependent reduction of L-glutamate 5-phosphate into L-glutamate 5-semialdehyde and phosphate. The product spontaneously undergoes cyclization to form 1-pyrroline-5-carboxylate.</text>
</comment>
<evidence type="ECO:0000256" key="2">
    <source>
        <dbReference type="ARBA" id="ARBA00022605"/>
    </source>
</evidence>
<dbReference type="HAMAP" id="MF_00412">
    <property type="entry name" value="ProA"/>
    <property type="match status" value="1"/>
</dbReference>
<dbReference type="GO" id="GO:0004350">
    <property type="term" value="F:glutamate-5-semialdehyde dehydrogenase activity"/>
    <property type="evidence" value="ECO:0007669"/>
    <property type="project" value="UniProtKB-UniRule"/>
</dbReference>
<comment type="catalytic activity">
    <reaction evidence="6 7">
        <text>L-glutamate 5-semialdehyde + phosphate + NADP(+) = L-glutamyl 5-phosphate + NADPH + H(+)</text>
        <dbReference type="Rhea" id="RHEA:19541"/>
        <dbReference type="ChEBI" id="CHEBI:15378"/>
        <dbReference type="ChEBI" id="CHEBI:43474"/>
        <dbReference type="ChEBI" id="CHEBI:57783"/>
        <dbReference type="ChEBI" id="CHEBI:58066"/>
        <dbReference type="ChEBI" id="CHEBI:58274"/>
        <dbReference type="ChEBI" id="CHEBI:58349"/>
        <dbReference type="EC" id="1.2.1.41"/>
    </reaction>
</comment>
<dbReference type="InterPro" id="IPR016161">
    <property type="entry name" value="Ald_DH/histidinol_DH"/>
</dbReference>
<dbReference type="FunFam" id="3.40.309.10:FF:000006">
    <property type="entry name" value="Gamma-glutamyl phosphate reductase"/>
    <property type="match status" value="1"/>
</dbReference>
<evidence type="ECO:0000256" key="1">
    <source>
        <dbReference type="ARBA" id="ARBA00004985"/>
    </source>
</evidence>
<dbReference type="AlphaFoldDB" id="A0A0B8QQN9"/>
<keyword evidence="7" id="KW-0963">Cytoplasm</keyword>